<evidence type="ECO:0000256" key="6">
    <source>
        <dbReference type="ARBA" id="ARBA00022989"/>
    </source>
</evidence>
<keyword evidence="7 8" id="KW-0472">Membrane</keyword>
<feature type="domain" description="ABC transmembrane type-1" evidence="10">
    <location>
        <begin position="1"/>
        <end position="262"/>
    </location>
</feature>
<gene>
    <name evidence="11" type="ORF">PFISCL1PPCAC_1169</name>
</gene>
<dbReference type="SUPFAM" id="SSF52540">
    <property type="entry name" value="P-loop containing nucleoside triphosphate hydrolases"/>
    <property type="match status" value="1"/>
</dbReference>
<dbReference type="GO" id="GO:0140359">
    <property type="term" value="F:ABC-type transporter activity"/>
    <property type="evidence" value="ECO:0007669"/>
    <property type="project" value="InterPro"/>
</dbReference>
<accession>A0AAV5UTF1</accession>
<evidence type="ECO:0000256" key="5">
    <source>
        <dbReference type="ARBA" id="ARBA00022840"/>
    </source>
</evidence>
<dbReference type="GO" id="GO:0016887">
    <property type="term" value="F:ATP hydrolysis activity"/>
    <property type="evidence" value="ECO:0007669"/>
    <property type="project" value="InterPro"/>
</dbReference>
<feature type="domain" description="ABC transporter" evidence="9">
    <location>
        <begin position="297"/>
        <end position="530"/>
    </location>
</feature>
<feature type="transmembrane region" description="Helical" evidence="8">
    <location>
        <begin position="204"/>
        <end position="225"/>
    </location>
</feature>
<keyword evidence="2" id="KW-0813">Transport</keyword>
<dbReference type="GO" id="GO:0016020">
    <property type="term" value="C:membrane"/>
    <property type="evidence" value="ECO:0007669"/>
    <property type="project" value="UniProtKB-SubCell"/>
</dbReference>
<dbReference type="InterPro" id="IPR036640">
    <property type="entry name" value="ABC1_TM_sf"/>
</dbReference>
<organism evidence="11 12">
    <name type="scientific">Pristionchus fissidentatus</name>
    <dbReference type="NCBI Taxonomy" id="1538716"/>
    <lineage>
        <taxon>Eukaryota</taxon>
        <taxon>Metazoa</taxon>
        <taxon>Ecdysozoa</taxon>
        <taxon>Nematoda</taxon>
        <taxon>Chromadorea</taxon>
        <taxon>Rhabditida</taxon>
        <taxon>Rhabditina</taxon>
        <taxon>Diplogasteromorpha</taxon>
        <taxon>Diplogasteroidea</taxon>
        <taxon>Neodiplogasteridae</taxon>
        <taxon>Pristionchus</taxon>
    </lineage>
</organism>
<evidence type="ECO:0000256" key="8">
    <source>
        <dbReference type="SAM" id="Phobius"/>
    </source>
</evidence>
<feature type="transmembrane region" description="Helical" evidence="8">
    <location>
        <begin position="21"/>
        <end position="43"/>
    </location>
</feature>
<dbReference type="FunFam" id="3.40.50.300:FF:000163">
    <property type="entry name" value="Multidrug resistance-associated protein member 4"/>
    <property type="match status" value="1"/>
</dbReference>
<dbReference type="PROSITE" id="PS50929">
    <property type="entry name" value="ABC_TM1F"/>
    <property type="match status" value="1"/>
</dbReference>
<dbReference type="GO" id="GO:0005524">
    <property type="term" value="F:ATP binding"/>
    <property type="evidence" value="ECO:0007669"/>
    <property type="project" value="UniProtKB-KW"/>
</dbReference>
<evidence type="ECO:0000313" key="11">
    <source>
        <dbReference type="EMBL" id="GMT09872.1"/>
    </source>
</evidence>
<evidence type="ECO:0000256" key="3">
    <source>
        <dbReference type="ARBA" id="ARBA00022692"/>
    </source>
</evidence>
<reference evidence="11" key="1">
    <citation type="submission" date="2023-10" db="EMBL/GenBank/DDBJ databases">
        <title>Genome assembly of Pristionchus species.</title>
        <authorList>
            <person name="Yoshida K."/>
            <person name="Sommer R.J."/>
        </authorList>
    </citation>
    <scope>NUCLEOTIDE SEQUENCE</scope>
    <source>
        <strain evidence="11">RS5133</strain>
    </source>
</reference>
<keyword evidence="6 8" id="KW-1133">Transmembrane helix</keyword>
<keyword evidence="4" id="KW-0547">Nucleotide-binding</keyword>
<dbReference type="AlphaFoldDB" id="A0AAV5UTF1"/>
<name>A0AAV5UTF1_9BILA</name>
<keyword evidence="3 8" id="KW-0812">Transmembrane</keyword>
<dbReference type="InterPro" id="IPR011527">
    <property type="entry name" value="ABC1_TM_dom"/>
</dbReference>
<comment type="subcellular location">
    <subcellularLocation>
        <location evidence="1">Membrane</location>
        <topology evidence="1">Multi-pass membrane protein</topology>
    </subcellularLocation>
</comment>
<dbReference type="CDD" id="cd03244">
    <property type="entry name" value="ABCC_MRP_domain2"/>
    <property type="match status" value="1"/>
</dbReference>
<dbReference type="Gene3D" id="1.20.1560.10">
    <property type="entry name" value="ABC transporter type 1, transmembrane domain"/>
    <property type="match status" value="1"/>
</dbReference>
<evidence type="ECO:0000256" key="4">
    <source>
        <dbReference type="ARBA" id="ARBA00022741"/>
    </source>
</evidence>
<dbReference type="PANTHER" id="PTHR24223:SF415">
    <property type="entry name" value="FI20190P1"/>
    <property type="match status" value="1"/>
</dbReference>
<evidence type="ECO:0000256" key="1">
    <source>
        <dbReference type="ARBA" id="ARBA00004141"/>
    </source>
</evidence>
<dbReference type="Pfam" id="PF00664">
    <property type="entry name" value="ABC_membrane"/>
    <property type="match status" value="1"/>
</dbReference>
<evidence type="ECO:0000259" key="9">
    <source>
        <dbReference type="PROSITE" id="PS50893"/>
    </source>
</evidence>
<evidence type="ECO:0000313" key="12">
    <source>
        <dbReference type="Proteomes" id="UP001432322"/>
    </source>
</evidence>
<feature type="non-terminal residue" evidence="11">
    <location>
        <position position="1"/>
    </location>
</feature>
<comment type="caution">
    <text evidence="11">The sequence shown here is derived from an EMBL/GenBank/DDBJ whole genome shotgun (WGS) entry which is preliminary data.</text>
</comment>
<dbReference type="InterPro" id="IPR003439">
    <property type="entry name" value="ABC_transporter-like_ATP-bd"/>
</dbReference>
<evidence type="ECO:0000256" key="7">
    <source>
        <dbReference type="ARBA" id="ARBA00023136"/>
    </source>
</evidence>
<dbReference type="SMART" id="SM00382">
    <property type="entry name" value="AAA"/>
    <property type="match status" value="1"/>
</dbReference>
<dbReference type="InterPro" id="IPR027417">
    <property type="entry name" value="P-loop_NTPase"/>
</dbReference>
<sequence length="531" mass="59657">ARSIFVARWSDSDDSTMGSRLWTFSMFGVGEILSFIISCHFLLRAVSKASLNIHRPLLRDVLLLPMRFFDSTPIGEIISRFGPNLDTVDQALPTTIRGLIKCTLQVVSVFFVISYTSPLFILVLIPIVILYVKVLNLFIPCSKQFRAMEQNSRSPIYSYFSESANGIETIRAFQKESFVSSILDTKLDRFSRAKRFVQLSTRWLCQYIDMLANLVVLFAALFAVISCRYLGVAPALAGLSLSYAFSMDMLNMLIHSLSYLEHYKLDIERVQEYSRLDKEQMFISHASGEEWNGEPTVDIENVSLRYADDLPLVLKNISISIGAREKVAVIGRTGSGKSSLTMALFRMVQPIGGRISIYGMNIENIVLKELRSAIAIIPQDPVLFTGSLRSNLDPFDTVSDLRLWHALDQCQMKDTIDSLGGLDCQIDEGGKNLSVGQRQLLCLARVLIRNCKILILDEATSSIDNRSAALIHTVVRERFEHATVISIAHRLESTEGYDKILVLDSGEVAEFDSPSRLLANQDSKYAKMMRK</sequence>
<dbReference type="InterPro" id="IPR050173">
    <property type="entry name" value="ABC_transporter_C-like"/>
</dbReference>
<keyword evidence="12" id="KW-1185">Reference proteome</keyword>
<dbReference type="InterPro" id="IPR017871">
    <property type="entry name" value="ABC_transporter-like_CS"/>
</dbReference>
<evidence type="ECO:0000259" key="10">
    <source>
        <dbReference type="PROSITE" id="PS50929"/>
    </source>
</evidence>
<dbReference type="PANTHER" id="PTHR24223">
    <property type="entry name" value="ATP-BINDING CASSETTE SUB-FAMILY C"/>
    <property type="match status" value="1"/>
</dbReference>
<proteinExistence type="predicted"/>
<keyword evidence="5" id="KW-0067">ATP-binding</keyword>
<feature type="transmembrane region" description="Helical" evidence="8">
    <location>
        <begin position="119"/>
        <end position="139"/>
    </location>
</feature>
<dbReference type="PROSITE" id="PS50893">
    <property type="entry name" value="ABC_TRANSPORTER_2"/>
    <property type="match status" value="1"/>
</dbReference>
<dbReference type="PROSITE" id="PS00211">
    <property type="entry name" value="ABC_TRANSPORTER_1"/>
    <property type="match status" value="1"/>
</dbReference>
<dbReference type="Proteomes" id="UP001432322">
    <property type="component" value="Unassembled WGS sequence"/>
</dbReference>
<evidence type="ECO:0008006" key="13">
    <source>
        <dbReference type="Google" id="ProtNLM"/>
    </source>
</evidence>
<protein>
    <recommendedName>
        <fullName evidence="13">ABC transporter ATP-binding protein</fullName>
    </recommendedName>
</protein>
<dbReference type="EMBL" id="BTSY01000001">
    <property type="protein sequence ID" value="GMT09872.1"/>
    <property type="molecule type" value="Genomic_DNA"/>
</dbReference>
<dbReference type="Gene3D" id="3.40.50.300">
    <property type="entry name" value="P-loop containing nucleotide triphosphate hydrolases"/>
    <property type="match status" value="1"/>
</dbReference>
<dbReference type="Pfam" id="PF00005">
    <property type="entry name" value="ABC_tran"/>
    <property type="match status" value="1"/>
</dbReference>
<dbReference type="InterPro" id="IPR003593">
    <property type="entry name" value="AAA+_ATPase"/>
</dbReference>
<evidence type="ECO:0000256" key="2">
    <source>
        <dbReference type="ARBA" id="ARBA00022448"/>
    </source>
</evidence>
<dbReference type="SUPFAM" id="SSF90123">
    <property type="entry name" value="ABC transporter transmembrane region"/>
    <property type="match status" value="1"/>
</dbReference>